<dbReference type="InterPro" id="IPR006379">
    <property type="entry name" value="HAD-SF_hydro_IIB"/>
</dbReference>
<dbReference type="NCBIfam" id="TIGR01484">
    <property type="entry name" value="HAD-SF-IIB"/>
    <property type="match status" value="1"/>
</dbReference>
<dbReference type="SUPFAM" id="SSF56784">
    <property type="entry name" value="HAD-like"/>
    <property type="match status" value="1"/>
</dbReference>
<sequence length="261" mass="29148">MKYFISDLDHTLLNEQAKLSLETIRVIKSNQLPLMLCSARLPRQMDPFIQQLGLTGPQVALNGALVFEGIGGDRRIQAKHAISLSIYQQIKELMRKKFPDYPVTWMDEEKWYLPRLTVDLTPELQYCQADDYIIGMNQPLNDPLLLLIVIPDADQFKAVFTCLQQTAIPEIQVVNSGDGYLTITGQGVNKGLAPQYLLEHHLAAPKEIVAFGDDENDLPMFKRAGISVAVANAAPSVRMQADIVGDTNDNDGVARIMERLL</sequence>
<evidence type="ECO:0000313" key="2">
    <source>
        <dbReference type="Proteomes" id="UP000051739"/>
    </source>
</evidence>
<comment type="caution">
    <text evidence="1">The sequence shown here is derived from an EMBL/GenBank/DDBJ whole genome shotgun (WGS) entry which is preliminary data.</text>
</comment>
<dbReference type="GO" id="GO:0016791">
    <property type="term" value="F:phosphatase activity"/>
    <property type="evidence" value="ECO:0007669"/>
    <property type="project" value="TreeGrafter"/>
</dbReference>
<dbReference type="GO" id="GO:0005829">
    <property type="term" value="C:cytosol"/>
    <property type="evidence" value="ECO:0007669"/>
    <property type="project" value="TreeGrafter"/>
</dbReference>
<evidence type="ECO:0000313" key="1">
    <source>
        <dbReference type="EMBL" id="KRM03737.1"/>
    </source>
</evidence>
<dbReference type="GO" id="GO:0000287">
    <property type="term" value="F:magnesium ion binding"/>
    <property type="evidence" value="ECO:0007669"/>
    <property type="project" value="TreeGrafter"/>
</dbReference>
<keyword evidence="2" id="KW-1185">Reference proteome</keyword>
<dbReference type="InterPro" id="IPR000150">
    <property type="entry name" value="Cof"/>
</dbReference>
<evidence type="ECO:0008006" key="3">
    <source>
        <dbReference type="Google" id="ProtNLM"/>
    </source>
</evidence>
<dbReference type="InterPro" id="IPR036412">
    <property type="entry name" value="HAD-like_sf"/>
</dbReference>
<dbReference type="SFLD" id="SFLDS00003">
    <property type="entry name" value="Haloacid_Dehalogenase"/>
    <property type="match status" value="1"/>
</dbReference>
<dbReference type="EMBL" id="AZFN01000001">
    <property type="protein sequence ID" value="KRM03737.1"/>
    <property type="molecule type" value="Genomic_DNA"/>
</dbReference>
<dbReference type="NCBIfam" id="TIGR00099">
    <property type="entry name" value="Cof-subfamily"/>
    <property type="match status" value="1"/>
</dbReference>
<organism evidence="1 2">
    <name type="scientific">Limosilactobacillus gastricus DSM 16045</name>
    <dbReference type="NCBI Taxonomy" id="1423749"/>
    <lineage>
        <taxon>Bacteria</taxon>
        <taxon>Bacillati</taxon>
        <taxon>Bacillota</taxon>
        <taxon>Bacilli</taxon>
        <taxon>Lactobacillales</taxon>
        <taxon>Lactobacillaceae</taxon>
        <taxon>Limosilactobacillus</taxon>
    </lineage>
</organism>
<proteinExistence type="predicted"/>
<dbReference type="AlphaFoldDB" id="A0A0R1VL86"/>
<protein>
    <recommendedName>
        <fullName evidence="3">Cof-like hydrolase</fullName>
    </recommendedName>
</protein>
<dbReference type="PANTHER" id="PTHR10000">
    <property type="entry name" value="PHOSPHOSERINE PHOSPHATASE"/>
    <property type="match status" value="1"/>
</dbReference>
<dbReference type="InterPro" id="IPR023214">
    <property type="entry name" value="HAD_sf"/>
</dbReference>
<dbReference type="Gene3D" id="3.40.50.1000">
    <property type="entry name" value="HAD superfamily/HAD-like"/>
    <property type="match status" value="1"/>
</dbReference>
<dbReference type="Pfam" id="PF08282">
    <property type="entry name" value="Hydrolase_3"/>
    <property type="match status" value="1"/>
</dbReference>
<gene>
    <name evidence="1" type="ORF">FC60_GL000107</name>
</gene>
<reference evidence="1 2" key="1">
    <citation type="journal article" date="2015" name="Genome Announc.">
        <title>Expanding the biotechnology potential of lactobacilli through comparative genomics of 213 strains and associated genera.</title>
        <authorList>
            <person name="Sun Z."/>
            <person name="Harris H.M."/>
            <person name="McCann A."/>
            <person name="Guo C."/>
            <person name="Argimon S."/>
            <person name="Zhang W."/>
            <person name="Yang X."/>
            <person name="Jeffery I.B."/>
            <person name="Cooney J.C."/>
            <person name="Kagawa T.F."/>
            <person name="Liu W."/>
            <person name="Song Y."/>
            <person name="Salvetti E."/>
            <person name="Wrobel A."/>
            <person name="Rasinkangas P."/>
            <person name="Parkhill J."/>
            <person name="Rea M.C."/>
            <person name="O'Sullivan O."/>
            <person name="Ritari J."/>
            <person name="Douillard F.P."/>
            <person name="Paul Ross R."/>
            <person name="Yang R."/>
            <person name="Briner A.E."/>
            <person name="Felis G.E."/>
            <person name="de Vos W.M."/>
            <person name="Barrangou R."/>
            <person name="Klaenhammer T.R."/>
            <person name="Caufield P.W."/>
            <person name="Cui Y."/>
            <person name="Zhang H."/>
            <person name="O'Toole P.W."/>
        </authorList>
    </citation>
    <scope>NUCLEOTIDE SEQUENCE [LARGE SCALE GENOMIC DNA]</scope>
    <source>
        <strain evidence="1 2">DSM 16045</strain>
    </source>
</reference>
<dbReference type="Gene3D" id="3.30.1240.10">
    <property type="match status" value="1"/>
</dbReference>
<dbReference type="PANTHER" id="PTHR10000:SF8">
    <property type="entry name" value="HAD SUPERFAMILY HYDROLASE-LIKE, TYPE 3"/>
    <property type="match status" value="1"/>
</dbReference>
<name>A0A0R1VL86_9LACO</name>
<dbReference type="Proteomes" id="UP000051739">
    <property type="component" value="Unassembled WGS sequence"/>
</dbReference>
<accession>A0A0R1VL86</accession>
<dbReference type="PATRIC" id="fig|1423749.3.peg.107"/>
<dbReference type="RefSeq" id="WP_056936583.1">
    <property type="nucleotide sequence ID" value="NZ_AZFN01000001.1"/>
</dbReference>
<dbReference type="SFLD" id="SFLDG01140">
    <property type="entry name" value="C2.B:_Phosphomannomutase_and_P"/>
    <property type="match status" value="1"/>
</dbReference>